<reference evidence="1" key="1">
    <citation type="submission" date="2021-02" db="EMBL/GenBank/DDBJ databases">
        <authorList>
            <person name="Nowell W R."/>
        </authorList>
    </citation>
    <scope>NUCLEOTIDE SEQUENCE</scope>
</reference>
<evidence type="ECO:0000313" key="1">
    <source>
        <dbReference type="EMBL" id="CAF1553740.1"/>
    </source>
</evidence>
<protein>
    <submittedName>
        <fullName evidence="1">Uncharacterized protein</fullName>
    </submittedName>
</protein>
<accession>A0A815X685</accession>
<evidence type="ECO:0000313" key="2">
    <source>
        <dbReference type="Proteomes" id="UP000663852"/>
    </source>
</evidence>
<name>A0A815X685_ADIRI</name>
<comment type="caution">
    <text evidence="1">The sequence shown here is derived from an EMBL/GenBank/DDBJ whole genome shotgun (WGS) entry which is preliminary data.</text>
</comment>
<dbReference type="Proteomes" id="UP000663852">
    <property type="component" value="Unassembled WGS sequence"/>
</dbReference>
<proteinExistence type="predicted"/>
<organism evidence="1 2">
    <name type="scientific">Adineta ricciae</name>
    <name type="common">Rotifer</name>
    <dbReference type="NCBI Taxonomy" id="249248"/>
    <lineage>
        <taxon>Eukaryota</taxon>
        <taxon>Metazoa</taxon>
        <taxon>Spiralia</taxon>
        <taxon>Gnathifera</taxon>
        <taxon>Rotifera</taxon>
        <taxon>Eurotatoria</taxon>
        <taxon>Bdelloidea</taxon>
        <taxon>Adinetida</taxon>
        <taxon>Adinetidae</taxon>
        <taxon>Adineta</taxon>
    </lineage>
</organism>
<sequence length="82" mass="9316">MLNSPIIQADSDKRLRSSITRHHKTDLVKIPSADKFDDINNNHYDEPENNVNGCHKQDLALNDHENDSTLLTTTMTTTVEVK</sequence>
<gene>
    <name evidence="1" type="ORF">EDS130_LOCUS46180</name>
</gene>
<dbReference type="EMBL" id="CAJNOJ010001645">
    <property type="protein sequence ID" value="CAF1553740.1"/>
    <property type="molecule type" value="Genomic_DNA"/>
</dbReference>
<dbReference type="AlphaFoldDB" id="A0A815X685"/>